<accession>A0ACC3CK23</accession>
<sequence length="567" mass="62625">MCGIIAIFDREGSPLLAEAAVKELSSRMTSRGPDHSAVHCRPTYALGHERLSIMDPSPHAHQPLVGASLGVPALDGLAAVVNGEIYNFRALLASPEVAALDAPPVTGSDSEVVLHLARAYGPDPANWVPRLHGMFALVVVDETTGEYVAARDSVGIKPLYMGTTADGRVMFASELKAIHDNCEKVQLFPPGHFYTKAGGFVRFYEPRWDTDDMGGLPPVKDEEVRDSLIEAVRLRMMSDVPYGALLSGGLDSCITCSVMKKLAEEQGIDFHSPGLPKGKLFHTFTVGMGNSPDIMAARAMAKVLGTEHHERIFTPEEALSLIPTIVYRSETYEPELLRSCIPNYFLAELASKYVKMVLTGEGADELFSGYQYFFDAPTDDGGAALQKENRRIFSHLHQANLLRADRMTMSHGLEARVPFLDTTFVDIAMRIDPDRKVIKDGRIEKQMLRDLFSSAEYGLPNALLYRTKAMQCEGVGSNWVEVIQAHCEAQVSDEEFEAAQSKTNPPATKEECYYRRIFDAHFPRMDHFVHVWEGGCRSGGATWQSKRYTRAGLIDPNSVNHELQASV</sequence>
<comment type="caution">
    <text evidence="1">The sequence shown here is derived from an EMBL/GenBank/DDBJ whole genome shotgun (WGS) entry which is preliminary data.</text>
</comment>
<proteinExistence type="predicted"/>
<reference evidence="1" key="1">
    <citation type="submission" date="2019-11" db="EMBL/GenBank/DDBJ databases">
        <title>Nori genome reveals adaptations in red seaweeds to the harsh intertidal environment.</title>
        <authorList>
            <person name="Wang D."/>
            <person name="Mao Y."/>
        </authorList>
    </citation>
    <scope>NUCLEOTIDE SEQUENCE</scope>
    <source>
        <tissue evidence="1">Gametophyte</tissue>
    </source>
</reference>
<gene>
    <name evidence="1" type="ORF">I4F81_012738</name>
</gene>
<name>A0ACC3CK23_PYRYE</name>
<evidence type="ECO:0000313" key="2">
    <source>
        <dbReference type="Proteomes" id="UP000798662"/>
    </source>
</evidence>
<keyword evidence="2" id="KW-1185">Reference proteome</keyword>
<evidence type="ECO:0000313" key="1">
    <source>
        <dbReference type="EMBL" id="KAK1870276.1"/>
    </source>
</evidence>
<protein>
    <submittedName>
        <fullName evidence="1">Uncharacterized protein</fullName>
    </submittedName>
</protein>
<dbReference type="EMBL" id="CM020620">
    <property type="protein sequence ID" value="KAK1870276.1"/>
    <property type="molecule type" value="Genomic_DNA"/>
</dbReference>
<organism evidence="1 2">
    <name type="scientific">Pyropia yezoensis</name>
    <name type="common">Susabi-nori</name>
    <name type="synonym">Porphyra yezoensis</name>
    <dbReference type="NCBI Taxonomy" id="2788"/>
    <lineage>
        <taxon>Eukaryota</taxon>
        <taxon>Rhodophyta</taxon>
        <taxon>Bangiophyceae</taxon>
        <taxon>Bangiales</taxon>
        <taxon>Bangiaceae</taxon>
        <taxon>Pyropia</taxon>
    </lineage>
</organism>
<dbReference type="Proteomes" id="UP000798662">
    <property type="component" value="Chromosome 3"/>
</dbReference>